<evidence type="ECO:0000256" key="1">
    <source>
        <dbReference type="SAM" id="SignalP"/>
    </source>
</evidence>
<feature type="domain" description="Sulfatase N-terminal" evidence="2">
    <location>
        <begin position="30"/>
        <end position="306"/>
    </location>
</feature>
<evidence type="ECO:0000259" key="2">
    <source>
        <dbReference type="Pfam" id="PF00884"/>
    </source>
</evidence>
<keyword evidence="4" id="KW-1185">Reference proteome</keyword>
<dbReference type="Proteomes" id="UP000004947">
    <property type="component" value="Unassembled WGS sequence"/>
</dbReference>
<dbReference type="Gene3D" id="3.40.720.10">
    <property type="entry name" value="Alkaline Phosphatase, subunit A"/>
    <property type="match status" value="1"/>
</dbReference>
<dbReference type="PANTHER" id="PTHR43751">
    <property type="entry name" value="SULFATASE"/>
    <property type="match status" value="1"/>
</dbReference>
<reference evidence="3 4" key="1">
    <citation type="journal article" date="2010" name="J. Bacteriol.">
        <title>Genome sequence of Lentisphaera araneosa HTCC2155T, the type species of the order Lentisphaerales in the phylum Lentisphaerae.</title>
        <authorList>
            <person name="Thrash J.C."/>
            <person name="Cho J.C."/>
            <person name="Vergin K.L."/>
            <person name="Morris R.M."/>
            <person name="Giovannoni S.J."/>
        </authorList>
    </citation>
    <scope>NUCLEOTIDE SEQUENCE [LARGE SCALE GENOMIC DNA]</scope>
    <source>
        <strain evidence="3 4">HTCC2155</strain>
    </source>
</reference>
<sequence length="483" mass="55828">MKLKTQGTNMRFFTSIAFFICAALHAAERPNILWIVVEDMSSHFNYNGEKLVHSPHVDRLAKEGQVFTNAYITAPVCSAARSAMITGMYQTAIGAHHHRSSRGKIKIHLPKHIKTIPELFKAAGYYTCNGSEHPGKYGKEDYNFSFKKSDLYDGPDWSGRKKGQPFFAQIQLRGGKIRNVDKWYKQIEPALTNVISKDQVELPPYYPDVEAFKQDWAIYLNSVQYTDLEVGKIMQRLKEDKLLDNTIIFFLTDHGISQARGKQFCYDEGAKVPFIVWAPQKLKPKLREELIAHIDMSASSLYFAGIDIPAYMQGRTLFGDQAQQRNYVISARDRCDETVDRIRSVRSGDFKYIRNFYPKRPHLQPCQYKDGKPWMPVLRQLQAEGKLNDLQEKLLFSPTRPEEELYELSSDKWELKNLAGDPKYKNKLQEMRCILANWIIESDDQGRFPEAEEQYDSDMAATRKSEIKDKNMALMKKWQSEGK</sequence>
<dbReference type="CDD" id="cd16027">
    <property type="entry name" value="SGSH"/>
    <property type="match status" value="1"/>
</dbReference>
<keyword evidence="1" id="KW-0732">Signal</keyword>
<name>A6DTI5_9BACT</name>
<protein>
    <submittedName>
        <fullName evidence="3">Probable sulfatase</fullName>
    </submittedName>
</protein>
<proteinExistence type="predicted"/>
<evidence type="ECO:0000313" key="4">
    <source>
        <dbReference type="Proteomes" id="UP000004947"/>
    </source>
</evidence>
<feature type="signal peptide" evidence="1">
    <location>
        <begin position="1"/>
        <end position="26"/>
    </location>
</feature>
<organism evidence="3 4">
    <name type="scientific">Lentisphaera araneosa HTCC2155</name>
    <dbReference type="NCBI Taxonomy" id="313628"/>
    <lineage>
        <taxon>Bacteria</taxon>
        <taxon>Pseudomonadati</taxon>
        <taxon>Lentisphaerota</taxon>
        <taxon>Lentisphaeria</taxon>
        <taxon>Lentisphaerales</taxon>
        <taxon>Lentisphaeraceae</taxon>
        <taxon>Lentisphaera</taxon>
    </lineage>
</organism>
<accession>A6DTI5</accession>
<dbReference type="SUPFAM" id="SSF53649">
    <property type="entry name" value="Alkaline phosphatase-like"/>
    <property type="match status" value="1"/>
</dbReference>
<dbReference type="InterPro" id="IPR017850">
    <property type="entry name" value="Alkaline_phosphatase_core_sf"/>
</dbReference>
<dbReference type="InterPro" id="IPR052701">
    <property type="entry name" value="GAG_Ulvan_Degrading_Sulfatases"/>
</dbReference>
<dbReference type="AlphaFoldDB" id="A6DTI5"/>
<dbReference type="EMBL" id="ABCK01000038">
    <property type="protein sequence ID" value="EDM25024.1"/>
    <property type="molecule type" value="Genomic_DNA"/>
</dbReference>
<feature type="chain" id="PRO_5002691451" evidence="1">
    <location>
        <begin position="27"/>
        <end position="483"/>
    </location>
</feature>
<dbReference type="InterPro" id="IPR000917">
    <property type="entry name" value="Sulfatase_N"/>
</dbReference>
<gene>
    <name evidence="3" type="ORF">LNTAR_01722</name>
</gene>
<dbReference type="eggNOG" id="COG3119">
    <property type="taxonomic scope" value="Bacteria"/>
</dbReference>
<dbReference type="Pfam" id="PF00884">
    <property type="entry name" value="Sulfatase"/>
    <property type="match status" value="1"/>
</dbReference>
<evidence type="ECO:0000313" key="3">
    <source>
        <dbReference type="EMBL" id="EDM25024.1"/>
    </source>
</evidence>
<dbReference type="PANTHER" id="PTHR43751:SF1">
    <property type="entry name" value="SULFATASE ATSG-RELATED"/>
    <property type="match status" value="1"/>
</dbReference>
<comment type="caution">
    <text evidence="3">The sequence shown here is derived from an EMBL/GenBank/DDBJ whole genome shotgun (WGS) entry which is preliminary data.</text>
</comment>
<dbReference type="STRING" id="313628.LNTAR_01722"/>